<accession>A0AA39JAX8</accession>
<dbReference type="Proteomes" id="UP001175226">
    <property type="component" value="Unassembled WGS sequence"/>
</dbReference>
<gene>
    <name evidence="6" type="ORF">EV421DRAFT_1828669</name>
</gene>
<keyword evidence="1" id="KW-0489">Methyltransferase</keyword>
<evidence type="ECO:0000256" key="1">
    <source>
        <dbReference type="ARBA" id="ARBA00022603"/>
    </source>
</evidence>
<evidence type="ECO:0000259" key="5">
    <source>
        <dbReference type="Pfam" id="PF08100"/>
    </source>
</evidence>
<dbReference type="InterPro" id="IPR029063">
    <property type="entry name" value="SAM-dependent_MTases_sf"/>
</dbReference>
<evidence type="ECO:0000256" key="2">
    <source>
        <dbReference type="ARBA" id="ARBA00022679"/>
    </source>
</evidence>
<organism evidence="6 7">
    <name type="scientific">Armillaria borealis</name>
    <dbReference type="NCBI Taxonomy" id="47425"/>
    <lineage>
        <taxon>Eukaryota</taxon>
        <taxon>Fungi</taxon>
        <taxon>Dikarya</taxon>
        <taxon>Basidiomycota</taxon>
        <taxon>Agaricomycotina</taxon>
        <taxon>Agaricomycetes</taxon>
        <taxon>Agaricomycetidae</taxon>
        <taxon>Agaricales</taxon>
        <taxon>Marasmiineae</taxon>
        <taxon>Physalacriaceae</taxon>
        <taxon>Armillaria</taxon>
    </lineage>
</organism>
<dbReference type="AlphaFoldDB" id="A0AA39JAX8"/>
<dbReference type="InterPro" id="IPR036388">
    <property type="entry name" value="WH-like_DNA-bd_sf"/>
</dbReference>
<evidence type="ECO:0000259" key="4">
    <source>
        <dbReference type="Pfam" id="PF00891"/>
    </source>
</evidence>
<dbReference type="InterPro" id="IPR001077">
    <property type="entry name" value="COMT_C"/>
</dbReference>
<dbReference type="InterPro" id="IPR016461">
    <property type="entry name" value="COMT-like"/>
</dbReference>
<feature type="domain" description="O-methyltransferase C-terminal" evidence="4">
    <location>
        <begin position="258"/>
        <end position="435"/>
    </location>
</feature>
<reference evidence="6" key="1">
    <citation type="submission" date="2023-06" db="EMBL/GenBank/DDBJ databases">
        <authorList>
            <consortium name="Lawrence Berkeley National Laboratory"/>
            <person name="Ahrendt S."/>
            <person name="Sahu N."/>
            <person name="Indic B."/>
            <person name="Wong-Bajracharya J."/>
            <person name="Merenyi Z."/>
            <person name="Ke H.-M."/>
            <person name="Monk M."/>
            <person name="Kocsube S."/>
            <person name="Drula E."/>
            <person name="Lipzen A."/>
            <person name="Balint B."/>
            <person name="Henrissat B."/>
            <person name="Andreopoulos B."/>
            <person name="Martin F.M."/>
            <person name="Harder C.B."/>
            <person name="Rigling D."/>
            <person name="Ford K.L."/>
            <person name="Foster G.D."/>
            <person name="Pangilinan J."/>
            <person name="Papanicolaou A."/>
            <person name="Barry K."/>
            <person name="LaButti K."/>
            <person name="Viragh M."/>
            <person name="Koriabine M."/>
            <person name="Yan M."/>
            <person name="Riley R."/>
            <person name="Champramary S."/>
            <person name="Plett K.L."/>
            <person name="Tsai I.J."/>
            <person name="Slot J."/>
            <person name="Sipos G."/>
            <person name="Plett J."/>
            <person name="Nagy L.G."/>
            <person name="Grigoriev I.V."/>
        </authorList>
    </citation>
    <scope>NUCLEOTIDE SEQUENCE</scope>
    <source>
        <strain evidence="6">FPL87.14</strain>
    </source>
</reference>
<evidence type="ECO:0000313" key="6">
    <source>
        <dbReference type="EMBL" id="KAK0437368.1"/>
    </source>
</evidence>
<proteinExistence type="predicted"/>
<evidence type="ECO:0000313" key="7">
    <source>
        <dbReference type="Proteomes" id="UP001175226"/>
    </source>
</evidence>
<evidence type="ECO:0000256" key="3">
    <source>
        <dbReference type="ARBA" id="ARBA00022691"/>
    </source>
</evidence>
<keyword evidence="3" id="KW-0949">S-adenosyl-L-methionine</keyword>
<dbReference type="GO" id="GO:0032259">
    <property type="term" value="P:methylation"/>
    <property type="evidence" value="ECO:0007669"/>
    <property type="project" value="UniProtKB-KW"/>
</dbReference>
<dbReference type="InterPro" id="IPR036390">
    <property type="entry name" value="WH_DNA-bd_sf"/>
</dbReference>
<dbReference type="SUPFAM" id="SSF53335">
    <property type="entry name" value="S-adenosyl-L-methionine-dependent methyltransferases"/>
    <property type="match status" value="1"/>
</dbReference>
<dbReference type="InterPro" id="IPR012967">
    <property type="entry name" value="COMT_dimerisation"/>
</dbReference>
<dbReference type="PANTHER" id="PTHR43712">
    <property type="entry name" value="PUTATIVE (AFU_ORTHOLOGUE AFUA_4G14580)-RELATED"/>
    <property type="match status" value="1"/>
</dbReference>
<dbReference type="SUPFAM" id="SSF46785">
    <property type="entry name" value="Winged helix' DNA-binding domain"/>
    <property type="match status" value="1"/>
</dbReference>
<dbReference type="Gene3D" id="1.10.10.10">
    <property type="entry name" value="Winged helix-like DNA-binding domain superfamily/Winged helix DNA-binding domain"/>
    <property type="match status" value="1"/>
</dbReference>
<keyword evidence="7" id="KW-1185">Reference proteome</keyword>
<comment type="caution">
    <text evidence="6">The sequence shown here is derived from an EMBL/GenBank/DDBJ whole genome shotgun (WGS) entry which is preliminary data.</text>
</comment>
<dbReference type="Pfam" id="PF08100">
    <property type="entry name" value="Dimerisation"/>
    <property type="match status" value="1"/>
</dbReference>
<sequence length="455" mass="50251">MMAGNRTENTLSELVSLIAGAVDVVQSVFAKTSLPEVPSLDDTARHPLDSPESYSMEMMEAVQTIEGACAQLCALIARPNHTMLNRVFGMFEPACIRVVIDFKIADYLLAKPEGLHVSELGTLSGAEPQKLGRILRLLASRHCFREVDRDVFANNRLSMALVSGDGIAAYATVITDETNKSASMLTENLQDPEWGHSYSPAHAPFNSWSKYPGSIYSWYEGIGTDVGVMRGARFGQAIKEWNATTETSMIIDEYPWVALRDGATVCDVGGDIGTISMQLAGAHTHLRIVLQDLPAQTQSAKNDVWPKLCPAVIETGRVDFKAMNFLVESPVEGCDVYYLKHILHNWPDKECKMILTGVKNAMGRSSRLLIHEHLLQHANRENTLAPGLKVAPHPLLPNYGAGCIRQYNLDLAMMCLFNGQERRLDQIVELGRESGLSFLRVWDLGETGVVEFCLE</sequence>
<feature type="domain" description="O-methyltransferase dimerisation" evidence="5">
    <location>
        <begin position="88"/>
        <end position="163"/>
    </location>
</feature>
<dbReference type="Gene3D" id="3.40.50.150">
    <property type="entry name" value="Vaccinia Virus protein VP39"/>
    <property type="match status" value="1"/>
</dbReference>
<keyword evidence="2" id="KW-0808">Transferase</keyword>
<dbReference type="GO" id="GO:0046983">
    <property type="term" value="F:protein dimerization activity"/>
    <property type="evidence" value="ECO:0007669"/>
    <property type="project" value="InterPro"/>
</dbReference>
<name>A0AA39JAX8_9AGAR</name>
<dbReference type="EMBL" id="JAUEPT010000049">
    <property type="protein sequence ID" value="KAK0437368.1"/>
    <property type="molecule type" value="Genomic_DNA"/>
</dbReference>
<dbReference type="PANTHER" id="PTHR43712:SF2">
    <property type="entry name" value="O-METHYLTRANSFERASE CICE"/>
    <property type="match status" value="1"/>
</dbReference>
<protein>
    <submittedName>
        <fullName evidence="6">O-methyltransferase-domain-containing protein</fullName>
    </submittedName>
</protein>
<dbReference type="Pfam" id="PF00891">
    <property type="entry name" value="Methyltransf_2"/>
    <property type="match status" value="1"/>
</dbReference>
<dbReference type="PROSITE" id="PS51683">
    <property type="entry name" value="SAM_OMT_II"/>
    <property type="match status" value="1"/>
</dbReference>
<dbReference type="GO" id="GO:0008171">
    <property type="term" value="F:O-methyltransferase activity"/>
    <property type="evidence" value="ECO:0007669"/>
    <property type="project" value="InterPro"/>
</dbReference>